<dbReference type="Gene3D" id="2.130.10.10">
    <property type="entry name" value="YVTN repeat-like/Quinoprotein amine dehydrogenase"/>
    <property type="match status" value="5"/>
</dbReference>
<dbReference type="InterPro" id="IPR059179">
    <property type="entry name" value="MLKL-like_MCAfunc"/>
</dbReference>
<feature type="repeat" description="WD" evidence="3">
    <location>
        <begin position="1098"/>
        <end position="1139"/>
    </location>
</feature>
<dbReference type="CDD" id="cd00200">
    <property type="entry name" value="WD40"/>
    <property type="match status" value="2"/>
</dbReference>
<dbReference type="InterPro" id="IPR019775">
    <property type="entry name" value="WD40_repeat_CS"/>
</dbReference>
<dbReference type="Pfam" id="PF24883">
    <property type="entry name" value="NPHP3_N"/>
    <property type="match status" value="1"/>
</dbReference>
<feature type="repeat" description="WD" evidence="3">
    <location>
        <begin position="838"/>
        <end position="879"/>
    </location>
</feature>
<sequence length="1548" mass="169780">MSSPPPPDAPGEHGFFHSFKSRLRRVKDSMKSPDSSSRGSGLSPSGASFRLLSRSRPTTPTPGTRPLLQDSGERASVPSSEPPAEVSLASTPVVKVQKGPGNTTAWSRLENSLRALEEGTKSIPGLNSALNAFIGCLDSAQMAASNREEYEQLADELASMVDGLHQYTGELGSGSNTSIANIVQSIEDQITSIRQQQERSTLRHLLDATDNQEDVIRHYRRIEKLFRQLQASTLGIANPVTMKIGSGVLENSLLRGMSPVDDARYNSSYSLTIKRRGCTAKTREIIHKDLQTWATNPESEKIYWMNGMAGTGKTTIAYSLCEWLESTNRLGASFFCSRISSTCRSLSRIVPTLAYQLACYSPAFRSALCTALKDNPDAGTLNVVQQFDMLIYHPMLHVKDAIPESVVIVIDALDECDDAYSVRLLLDVLLRFAEHLPVKFFVASRPEHVIRDRMMSRAGSSRFIVHLHDVEQSIVEEDIKKYLTESLGSMTPPPPLKQIELLAKRSRNLFIYAVTIVRYIFPEDVHVDSNFRLRSMLATISHSKAMAENNYENLDQLYTTVLKAVFNTRLDSTDKQGLRGVLWTIVCAREPITVSTIASLASLSEDEVWTALQSLRSVVHVPEDNGLISTLHSSFPEYMVDESRSKRFYCNELKANETLVHRCFDVMASELKFNVCALNNSYLADSQVDDLDARVLQCISPTLSYACRYWGSHLRVAPATDNTHDMLLNFLAEQLLFWMEVLSLSRCIGIGAPMMQQAQTWLWQTDINHKEVQKKVSDARNFVTWFAANACSQSTPHIYISALALCAKSSWVYQHYVQRTTGLASISISQHEEAVLAIWSLESAVYSVVISPDGNRIASGSDNGSVHIFDMHTGAVVAGPFQGHTDAVWSIAFSPDGRHIASGSYDQTVIVWDAETGRIVTGPLHKHTNSVRSVAFSPDGRRLVSVSADTAVIVWDAYTGAIALGPLEGHSDRINSVAFSPDGRLIASGSHDQTIRLWDAFTGAVVNEPCKGHKGPVKRVIFSPDGSQLASCSSDNTIRVWDIKTGIVIGSPFTGHSGGVWSIAFSHNGRWIVSGGEREDSDIIVWDVLTGSVVLGPLSGHTLAVNSVAFTPDDTRIVSSSDDRTIRIWDVQPQNSAIDHITAREYSVGPVAFLHNRMQFISSSSTSLLKLWDIHTGMTAPHEFEGQAEAAILHAITISPDDTLVAVGSNDLTIRVWNVLTGKLVCQPLRGHRGLVRCLGFSPDGAQLCSGSDDATVVVWDIDAGSMVGQLYTGHTRAVISIAFSPDAAYIASSSADCTIRIWNTPIGALVHTLNVHNASVSSVTFSPDGSFVVSGSIDGSVLKWDVRAGTCLGILLESVNSPPPSPSSNLSRVNWVQFSPDGTCIASGLDSSIRLVDAQGIQPMSELVVPRGEKVRWVGYSPDGTDIISASISEEADAQEPAKEPTQSSSRSPNILRVWRTAVYSDRSASSSTPHDWSYEPDGRVISSEGLVMWIPADLIPHMEAYTKVEFRPYYNPLVLSPDRFINIDYQDLCIGNRWTECYVQKN</sequence>
<evidence type="ECO:0000313" key="6">
    <source>
        <dbReference type="EMBL" id="CAE6383665.1"/>
    </source>
</evidence>
<dbReference type="InterPro" id="IPR036322">
    <property type="entry name" value="WD40_repeat_dom_sf"/>
</dbReference>
<dbReference type="SUPFAM" id="SSF50978">
    <property type="entry name" value="WD40 repeat-like"/>
    <property type="match status" value="1"/>
</dbReference>
<evidence type="ECO:0000256" key="1">
    <source>
        <dbReference type="ARBA" id="ARBA00022574"/>
    </source>
</evidence>
<organism evidence="6 7">
    <name type="scientific">Rhizoctonia solani</name>
    <dbReference type="NCBI Taxonomy" id="456999"/>
    <lineage>
        <taxon>Eukaryota</taxon>
        <taxon>Fungi</taxon>
        <taxon>Dikarya</taxon>
        <taxon>Basidiomycota</taxon>
        <taxon>Agaricomycotina</taxon>
        <taxon>Agaricomycetes</taxon>
        <taxon>Cantharellales</taxon>
        <taxon>Ceratobasidiaceae</taxon>
        <taxon>Rhizoctonia</taxon>
    </lineage>
</organism>
<feature type="repeat" description="WD" evidence="3">
    <location>
        <begin position="1186"/>
        <end position="1227"/>
    </location>
</feature>
<dbReference type="PROSITE" id="PS50082">
    <property type="entry name" value="WD_REPEATS_2"/>
    <property type="match status" value="10"/>
</dbReference>
<dbReference type="InterPro" id="IPR050349">
    <property type="entry name" value="WD_LIS1/nudF_dynein_reg"/>
</dbReference>
<name>A0A8H2WHQ6_9AGAM</name>
<dbReference type="Proteomes" id="UP000663831">
    <property type="component" value="Unassembled WGS sequence"/>
</dbReference>
<reference evidence="6" key="1">
    <citation type="submission" date="2021-01" db="EMBL/GenBank/DDBJ databases">
        <authorList>
            <person name="Kaushik A."/>
        </authorList>
    </citation>
    <scope>NUCLEOTIDE SEQUENCE</scope>
    <source>
        <strain evidence="6">AG3-1AP</strain>
    </source>
</reference>
<protein>
    <recommendedName>
        <fullName evidence="5">Nephrocystin 3-like N-terminal domain-containing protein</fullName>
    </recommendedName>
</protein>
<feature type="repeat" description="WD" evidence="3">
    <location>
        <begin position="967"/>
        <end position="1008"/>
    </location>
</feature>
<feature type="compositionally biased region" description="Low complexity" evidence="4">
    <location>
        <begin position="75"/>
        <end position="90"/>
    </location>
</feature>
<dbReference type="CDD" id="cd21037">
    <property type="entry name" value="MLKL_NTD"/>
    <property type="match status" value="1"/>
</dbReference>
<feature type="repeat" description="WD" evidence="3">
    <location>
        <begin position="1314"/>
        <end position="1355"/>
    </location>
</feature>
<dbReference type="PROSITE" id="PS50294">
    <property type="entry name" value="WD_REPEATS_REGION"/>
    <property type="match status" value="9"/>
</dbReference>
<feature type="region of interest" description="Disordered" evidence="4">
    <location>
        <begin position="1"/>
        <end position="102"/>
    </location>
</feature>
<evidence type="ECO:0000259" key="5">
    <source>
        <dbReference type="Pfam" id="PF24883"/>
    </source>
</evidence>
<comment type="caution">
    <text evidence="6">The sequence shown here is derived from an EMBL/GenBank/DDBJ whole genome shotgun (WGS) entry which is preliminary data.</text>
</comment>
<dbReference type="PRINTS" id="PR00320">
    <property type="entry name" value="GPROTEINBRPT"/>
</dbReference>
<evidence type="ECO:0000256" key="3">
    <source>
        <dbReference type="PROSITE-ProRule" id="PRU00221"/>
    </source>
</evidence>
<feature type="repeat" description="WD" evidence="3">
    <location>
        <begin position="924"/>
        <end position="956"/>
    </location>
</feature>
<keyword evidence="2" id="KW-0677">Repeat</keyword>
<feature type="repeat" description="WD" evidence="3">
    <location>
        <begin position="1010"/>
        <end position="1051"/>
    </location>
</feature>
<evidence type="ECO:0000256" key="2">
    <source>
        <dbReference type="ARBA" id="ARBA00022737"/>
    </source>
</evidence>
<evidence type="ECO:0000313" key="7">
    <source>
        <dbReference type="Proteomes" id="UP000663831"/>
    </source>
</evidence>
<feature type="repeat" description="WD" evidence="3">
    <location>
        <begin position="881"/>
        <end position="922"/>
    </location>
</feature>
<dbReference type="SUPFAM" id="SSF50998">
    <property type="entry name" value="Quinoprotein alcohol dehydrogenase-like"/>
    <property type="match status" value="2"/>
</dbReference>
<dbReference type="EMBL" id="CAJMWV010000223">
    <property type="protein sequence ID" value="CAE6383665.1"/>
    <property type="molecule type" value="Genomic_DNA"/>
</dbReference>
<accession>A0A8H2WHQ6</accession>
<dbReference type="Pfam" id="PF00400">
    <property type="entry name" value="WD40"/>
    <property type="match status" value="12"/>
</dbReference>
<feature type="repeat" description="WD" evidence="3">
    <location>
        <begin position="1272"/>
        <end position="1313"/>
    </location>
</feature>
<dbReference type="InterPro" id="IPR011047">
    <property type="entry name" value="Quinoprotein_ADH-like_sf"/>
</dbReference>
<dbReference type="PANTHER" id="PTHR44129">
    <property type="entry name" value="WD REPEAT-CONTAINING PROTEIN POP1"/>
    <property type="match status" value="1"/>
</dbReference>
<evidence type="ECO:0000256" key="4">
    <source>
        <dbReference type="SAM" id="MobiDB-lite"/>
    </source>
</evidence>
<keyword evidence="1 3" id="KW-0853">WD repeat</keyword>
<dbReference type="Gene3D" id="3.40.50.300">
    <property type="entry name" value="P-loop containing nucleotide triphosphate hydrolases"/>
    <property type="match status" value="1"/>
</dbReference>
<dbReference type="SUPFAM" id="SSF52540">
    <property type="entry name" value="P-loop containing nucleoside triphosphate hydrolases"/>
    <property type="match status" value="1"/>
</dbReference>
<dbReference type="SMART" id="SM00320">
    <property type="entry name" value="WD40"/>
    <property type="match status" value="13"/>
</dbReference>
<feature type="compositionally biased region" description="Low complexity" evidence="4">
    <location>
        <begin position="32"/>
        <end position="68"/>
    </location>
</feature>
<gene>
    <name evidence="6" type="ORF">RDB_LOCUS4003</name>
</gene>
<feature type="repeat" description="WD" evidence="3">
    <location>
        <begin position="1229"/>
        <end position="1270"/>
    </location>
</feature>
<proteinExistence type="predicted"/>
<dbReference type="PROSITE" id="PS00678">
    <property type="entry name" value="WD_REPEATS_1"/>
    <property type="match status" value="4"/>
</dbReference>
<dbReference type="InterPro" id="IPR001680">
    <property type="entry name" value="WD40_rpt"/>
</dbReference>
<dbReference type="InterPro" id="IPR027417">
    <property type="entry name" value="P-loop_NTPase"/>
</dbReference>
<feature type="domain" description="Nephrocystin 3-like N-terminal" evidence="5">
    <location>
        <begin position="287"/>
        <end position="445"/>
    </location>
</feature>
<dbReference type="InterPro" id="IPR020472">
    <property type="entry name" value="WD40_PAC1"/>
</dbReference>
<dbReference type="InterPro" id="IPR015943">
    <property type="entry name" value="WD40/YVTN_repeat-like_dom_sf"/>
</dbReference>
<dbReference type="InterPro" id="IPR056884">
    <property type="entry name" value="NPHP3-like_N"/>
</dbReference>